<organism evidence="2 3">
    <name type="scientific">Paenibacillus xanthanilyticus</name>
    <dbReference type="NCBI Taxonomy" id="1783531"/>
    <lineage>
        <taxon>Bacteria</taxon>
        <taxon>Bacillati</taxon>
        <taxon>Bacillota</taxon>
        <taxon>Bacilli</taxon>
        <taxon>Bacillales</taxon>
        <taxon>Paenibacillaceae</taxon>
        <taxon>Paenibacillus</taxon>
    </lineage>
</organism>
<dbReference type="Proteomes" id="UP001595715">
    <property type="component" value="Unassembled WGS sequence"/>
</dbReference>
<keyword evidence="3" id="KW-1185">Reference proteome</keyword>
<sequence>MPAQELHHSTFNNTDDLTCVRESLSKLARDLFDDLGGLVEIALSEALQNAVNYGDRNTIVTVRAALVNHRRLVVRIKSIGPGFDAEAYLQKANRFEWVEEEFKESGRGLMIICSVFDRVRFNKKGTDFLLIKAIPNAKKIVHTAVKNSE</sequence>
<keyword evidence="2" id="KW-0547">Nucleotide-binding</keyword>
<comment type="caution">
    <text evidence="2">The sequence shown here is derived from an EMBL/GenBank/DDBJ whole genome shotgun (WGS) entry which is preliminary data.</text>
</comment>
<protein>
    <submittedName>
        <fullName evidence="2">ATP-binding protein</fullName>
    </submittedName>
</protein>
<reference evidence="3" key="1">
    <citation type="journal article" date="2019" name="Int. J. Syst. Evol. Microbiol.">
        <title>The Global Catalogue of Microorganisms (GCM) 10K type strain sequencing project: providing services to taxonomists for standard genome sequencing and annotation.</title>
        <authorList>
            <consortium name="The Broad Institute Genomics Platform"/>
            <consortium name="The Broad Institute Genome Sequencing Center for Infectious Disease"/>
            <person name="Wu L."/>
            <person name="Ma J."/>
        </authorList>
    </citation>
    <scope>NUCLEOTIDE SEQUENCE [LARGE SCALE GENOMIC DNA]</scope>
    <source>
        <strain evidence="3">IBRC-M 10987</strain>
    </source>
</reference>
<dbReference type="InterPro" id="IPR036890">
    <property type="entry name" value="HATPase_C_sf"/>
</dbReference>
<keyword evidence="2" id="KW-0067">ATP-binding</keyword>
<dbReference type="SUPFAM" id="SSF55874">
    <property type="entry name" value="ATPase domain of HSP90 chaperone/DNA topoisomerase II/histidine kinase"/>
    <property type="match status" value="1"/>
</dbReference>
<accession>A0ABV8JW27</accession>
<dbReference type="InterPro" id="IPR003594">
    <property type="entry name" value="HATPase_dom"/>
</dbReference>
<dbReference type="Pfam" id="PF13581">
    <property type="entry name" value="HATPase_c_2"/>
    <property type="match status" value="1"/>
</dbReference>
<evidence type="ECO:0000313" key="2">
    <source>
        <dbReference type="EMBL" id="MFC4098427.1"/>
    </source>
</evidence>
<dbReference type="RefSeq" id="WP_377717040.1">
    <property type="nucleotide sequence ID" value="NZ_JBHSAM010000006.1"/>
</dbReference>
<proteinExistence type="predicted"/>
<dbReference type="CDD" id="cd16936">
    <property type="entry name" value="HATPase_RsbW-like"/>
    <property type="match status" value="1"/>
</dbReference>
<evidence type="ECO:0000259" key="1">
    <source>
        <dbReference type="Pfam" id="PF13581"/>
    </source>
</evidence>
<name>A0ABV8JW27_9BACL</name>
<dbReference type="GO" id="GO:0005524">
    <property type="term" value="F:ATP binding"/>
    <property type="evidence" value="ECO:0007669"/>
    <property type="project" value="UniProtKB-KW"/>
</dbReference>
<dbReference type="EMBL" id="JBHSAM010000006">
    <property type="protein sequence ID" value="MFC4098427.1"/>
    <property type="molecule type" value="Genomic_DNA"/>
</dbReference>
<gene>
    <name evidence="2" type="ORF">ACFOZ8_02020</name>
</gene>
<dbReference type="Gene3D" id="3.30.565.10">
    <property type="entry name" value="Histidine kinase-like ATPase, C-terminal domain"/>
    <property type="match status" value="1"/>
</dbReference>
<evidence type="ECO:0000313" key="3">
    <source>
        <dbReference type="Proteomes" id="UP001595715"/>
    </source>
</evidence>
<feature type="domain" description="Histidine kinase/HSP90-like ATPase" evidence="1">
    <location>
        <begin position="17"/>
        <end position="128"/>
    </location>
</feature>